<keyword evidence="2" id="KW-1185">Reference proteome</keyword>
<dbReference type="InterPro" id="IPR050696">
    <property type="entry name" value="FtsA/MreB"/>
</dbReference>
<dbReference type="Gene3D" id="3.30.1490.300">
    <property type="match status" value="1"/>
</dbReference>
<reference evidence="1" key="1">
    <citation type="journal article" date="2023" name="Int. J. Syst. Evol. Microbiol.">
        <title>Collibacillus ludicampi gen. nov., sp. nov., a new soil bacterium of the family Alicyclobacillaceae.</title>
        <authorList>
            <person name="Jojima T."/>
            <person name="Ioku Y."/>
            <person name="Fukuta Y."/>
            <person name="Shirasaka N."/>
            <person name="Matsumura Y."/>
            <person name="Mori M."/>
        </authorList>
    </citation>
    <scope>NUCLEOTIDE SEQUENCE</scope>
    <source>
        <strain evidence="1">TP075</strain>
    </source>
</reference>
<evidence type="ECO:0000313" key="2">
    <source>
        <dbReference type="Proteomes" id="UP001057291"/>
    </source>
</evidence>
<dbReference type="Gene3D" id="3.30.420.40">
    <property type="match status" value="2"/>
</dbReference>
<dbReference type="InterPro" id="IPR005883">
    <property type="entry name" value="PilM"/>
</dbReference>
<dbReference type="PANTHER" id="PTHR32432:SF3">
    <property type="entry name" value="ETHANOLAMINE UTILIZATION PROTEIN EUTJ"/>
    <property type="match status" value="1"/>
</dbReference>
<proteinExistence type="predicted"/>
<sequence length="375" mass="42882">MKFSFRRPVGVGISLYRDHLEIVQVREIRGIPEIEIHVEVPLAKEVYDNGQVLDLDQFSLEMKRVFKEYGFPRKGITVSLPTSLIFMRMIWMPKVNRKKMYALLQYRTQDEIRIPFAHPIFDFDFYPPKIPWDQQGEEGVEGGVPILFVAAPGELINRLQESFRKADLHLGAVEVKGLSLLRALKALDKDPEHGTLVIEMDASCVEAHFYYQNVLLMSRSLDLTPEQYLDYVPMYHVDSREAAVTLSQERDEGQGVLRDLKGLRSSGLDAWSLLDRLEYQASLDSFAADLSYQFERWLSFFQYSLHLRNVSIQHIWLTNDIPNAPRLLQQLVERLDMNVEVVRYPVVVQAGDTPARIVSLAAAGAALRGGTNDAD</sequence>
<dbReference type="RefSeq" id="WP_282197882.1">
    <property type="nucleotide sequence ID" value="NZ_BOQE01000001.1"/>
</dbReference>
<gene>
    <name evidence="1" type="ORF">DNHGIG_01610</name>
</gene>
<dbReference type="Pfam" id="PF11104">
    <property type="entry name" value="PilM_2"/>
    <property type="match status" value="1"/>
</dbReference>
<comment type="caution">
    <text evidence="1">The sequence shown here is derived from an EMBL/GenBank/DDBJ whole genome shotgun (WGS) entry which is preliminary data.</text>
</comment>
<dbReference type="Proteomes" id="UP001057291">
    <property type="component" value="Unassembled WGS sequence"/>
</dbReference>
<protein>
    <recommendedName>
        <fullName evidence="3">Pilus assembly protein PilM</fullName>
    </recommendedName>
</protein>
<accession>A0AAV4LA10</accession>
<organism evidence="1 2">
    <name type="scientific">Collibacillus ludicampi</name>
    <dbReference type="NCBI Taxonomy" id="2771369"/>
    <lineage>
        <taxon>Bacteria</taxon>
        <taxon>Bacillati</taxon>
        <taxon>Bacillota</taxon>
        <taxon>Bacilli</taxon>
        <taxon>Bacillales</taxon>
        <taxon>Alicyclobacillaceae</taxon>
        <taxon>Collibacillus</taxon>
    </lineage>
</organism>
<dbReference type="AlphaFoldDB" id="A0AAV4LA10"/>
<evidence type="ECO:0008006" key="3">
    <source>
        <dbReference type="Google" id="ProtNLM"/>
    </source>
</evidence>
<dbReference type="EMBL" id="BOQE01000001">
    <property type="protein sequence ID" value="GIM44612.1"/>
    <property type="molecule type" value="Genomic_DNA"/>
</dbReference>
<evidence type="ECO:0000313" key="1">
    <source>
        <dbReference type="EMBL" id="GIM44612.1"/>
    </source>
</evidence>
<name>A0AAV4LA10_9BACL</name>
<dbReference type="PANTHER" id="PTHR32432">
    <property type="entry name" value="CELL DIVISION PROTEIN FTSA-RELATED"/>
    <property type="match status" value="1"/>
</dbReference>